<dbReference type="Proteomes" id="UP000251960">
    <property type="component" value="Chromosome 3"/>
</dbReference>
<organism evidence="2">
    <name type="scientific">Zea mays</name>
    <name type="common">Maize</name>
    <dbReference type="NCBI Taxonomy" id="4577"/>
    <lineage>
        <taxon>Eukaryota</taxon>
        <taxon>Viridiplantae</taxon>
        <taxon>Streptophyta</taxon>
        <taxon>Embryophyta</taxon>
        <taxon>Tracheophyta</taxon>
        <taxon>Spermatophyta</taxon>
        <taxon>Magnoliopsida</taxon>
        <taxon>Liliopsida</taxon>
        <taxon>Poales</taxon>
        <taxon>Poaceae</taxon>
        <taxon>PACMAD clade</taxon>
        <taxon>Panicoideae</taxon>
        <taxon>Andropogonodae</taxon>
        <taxon>Andropogoneae</taxon>
        <taxon>Tripsacinae</taxon>
        <taxon>Zea</taxon>
    </lineage>
</organism>
<comment type="caution">
    <text evidence="2">The sequence shown here is derived from an EMBL/GenBank/DDBJ whole genome shotgun (WGS) entry which is preliminary data.</text>
</comment>
<gene>
    <name evidence="2" type="ORF">Zm00014a_044009</name>
</gene>
<protein>
    <submittedName>
        <fullName evidence="2">Uncharacterized protein</fullName>
    </submittedName>
</protein>
<proteinExistence type="predicted"/>
<sequence length="81" mass="9287">MSRQAKLKEARTGDRMGTRGEFTATDTLDNYRRSRITKNTTTAKNRLGDDDRHAREELDAETRHAVVSKELRAHNNATEEN</sequence>
<name>A0A3L6FPS4_MAIZE</name>
<accession>A0A3L6FPS4</accession>
<reference evidence="2" key="1">
    <citation type="journal article" date="2018" name="Nat. Genet.">
        <title>Extensive intraspecific gene order and gene structural variations between Mo17 and other maize genomes.</title>
        <authorList>
            <person name="Sun S."/>
            <person name="Zhou Y."/>
            <person name="Chen J."/>
            <person name="Shi J."/>
            <person name="Zhao H."/>
            <person name="Zhao H."/>
            <person name="Song W."/>
            <person name="Zhang M."/>
            <person name="Cui Y."/>
            <person name="Dong X."/>
            <person name="Liu H."/>
            <person name="Ma X."/>
            <person name="Jiao Y."/>
            <person name="Wang B."/>
            <person name="Wei X."/>
            <person name="Stein J.C."/>
            <person name="Glaubitz J.C."/>
            <person name="Lu F."/>
            <person name="Yu G."/>
            <person name="Liang C."/>
            <person name="Fengler K."/>
            <person name="Li B."/>
            <person name="Rafalski A."/>
            <person name="Schnable P.S."/>
            <person name="Ware D.H."/>
            <person name="Buckler E.S."/>
            <person name="Lai J."/>
        </authorList>
    </citation>
    <scope>NUCLEOTIDE SEQUENCE [LARGE SCALE GENOMIC DNA]</scope>
    <source>
        <tissue evidence="2">Seedling</tissue>
    </source>
</reference>
<evidence type="ECO:0000313" key="2">
    <source>
        <dbReference type="EMBL" id="PWZ34768.1"/>
    </source>
</evidence>
<dbReference type="EMBL" id="NCVQ01000004">
    <property type="protein sequence ID" value="PWZ34768.1"/>
    <property type="molecule type" value="Genomic_DNA"/>
</dbReference>
<feature type="compositionally biased region" description="Basic and acidic residues" evidence="1">
    <location>
        <begin position="1"/>
        <end position="18"/>
    </location>
</feature>
<feature type="region of interest" description="Disordered" evidence="1">
    <location>
        <begin position="1"/>
        <end position="21"/>
    </location>
</feature>
<dbReference type="AlphaFoldDB" id="A0A3L6FPS4"/>
<evidence type="ECO:0000256" key="1">
    <source>
        <dbReference type="SAM" id="MobiDB-lite"/>
    </source>
</evidence>